<dbReference type="GO" id="GO:0005794">
    <property type="term" value="C:Golgi apparatus"/>
    <property type="evidence" value="ECO:0007669"/>
    <property type="project" value="TreeGrafter"/>
</dbReference>
<dbReference type="InterPro" id="IPR027417">
    <property type="entry name" value="P-loop_NTPase"/>
</dbReference>
<keyword evidence="1" id="KW-0808">Transferase</keyword>
<gene>
    <name evidence="2" type="ORF">MNBD_GAMMA09-3263</name>
</gene>
<dbReference type="Pfam" id="PF13469">
    <property type="entry name" value="Sulfotransfer_3"/>
    <property type="match status" value="1"/>
</dbReference>
<dbReference type="Gene3D" id="3.40.50.300">
    <property type="entry name" value="P-loop containing nucleotide triphosphate hydrolases"/>
    <property type="match status" value="1"/>
</dbReference>
<proteinExistence type="predicted"/>
<dbReference type="PANTHER" id="PTHR12788:SF10">
    <property type="entry name" value="PROTEIN-TYROSINE SULFOTRANSFERASE"/>
    <property type="match status" value="1"/>
</dbReference>
<dbReference type="AlphaFoldDB" id="A0A3B0XNK4"/>
<protein>
    <recommendedName>
        <fullName evidence="3">Sulfotransferase</fullName>
    </recommendedName>
</protein>
<evidence type="ECO:0000313" key="2">
    <source>
        <dbReference type="EMBL" id="VAW65693.1"/>
    </source>
</evidence>
<name>A0A3B0XNK4_9ZZZZ</name>
<dbReference type="GO" id="GO:0008476">
    <property type="term" value="F:protein-tyrosine sulfotransferase activity"/>
    <property type="evidence" value="ECO:0007669"/>
    <property type="project" value="InterPro"/>
</dbReference>
<dbReference type="InterPro" id="IPR026634">
    <property type="entry name" value="TPST-like"/>
</dbReference>
<dbReference type="EMBL" id="UOFI01000069">
    <property type="protein sequence ID" value="VAW65693.1"/>
    <property type="molecule type" value="Genomic_DNA"/>
</dbReference>
<evidence type="ECO:0008006" key="3">
    <source>
        <dbReference type="Google" id="ProtNLM"/>
    </source>
</evidence>
<accession>A0A3B0XNK4</accession>
<dbReference type="SUPFAM" id="SSF52540">
    <property type="entry name" value="P-loop containing nucleoside triphosphate hydrolases"/>
    <property type="match status" value="1"/>
</dbReference>
<reference evidence="2" key="1">
    <citation type="submission" date="2018-06" db="EMBL/GenBank/DDBJ databases">
        <authorList>
            <person name="Zhirakovskaya E."/>
        </authorList>
    </citation>
    <scope>NUCLEOTIDE SEQUENCE</scope>
</reference>
<sequence>MIAQIDSKYSRYGLNKVIKRLVSYTLFEGRPHTTKGQWFNPVVFLLLRILNKIPCAQKLKQPIFITGLGRSGTTILGIMLSLHKDVGFLNEPKAIWRTIDSMHDINGDYIQNGGKFRLTKKDVTDDARKISSRIFSHYLSTVRAHRLVDKYPELIFRINYLLELFPDAKIIFISRNGADATHSINLWSKRLGVEVKGRIDDWWGRDDIKWHYLRDQIILKDPDYSSIKESSSLDLDHINRAALEWVITMREGLKQLKLYPDSVIHIQYEALTKNPDQELHKLMKKCNLATDEKVIKYAKEKLYTNTPKDNPKLLPAIEKLFNETMAELGYTKENQ</sequence>
<evidence type="ECO:0000256" key="1">
    <source>
        <dbReference type="ARBA" id="ARBA00022679"/>
    </source>
</evidence>
<organism evidence="2">
    <name type="scientific">hydrothermal vent metagenome</name>
    <dbReference type="NCBI Taxonomy" id="652676"/>
    <lineage>
        <taxon>unclassified sequences</taxon>
        <taxon>metagenomes</taxon>
        <taxon>ecological metagenomes</taxon>
    </lineage>
</organism>
<dbReference type="PANTHER" id="PTHR12788">
    <property type="entry name" value="PROTEIN-TYROSINE SULFOTRANSFERASE 2"/>
    <property type="match status" value="1"/>
</dbReference>